<proteinExistence type="predicted"/>
<dbReference type="AlphaFoldDB" id="A0A6C0J1E3"/>
<evidence type="ECO:0000313" key="1">
    <source>
        <dbReference type="EMBL" id="QHT97473.1"/>
    </source>
</evidence>
<accession>A0A6C0J1E3</accession>
<name>A0A6C0J1E3_9ZZZZ</name>
<sequence>MSSCYKTSNNKYFKCPPMMSDGRHFTDYRPNCQVNNLMKNNQNMTTSFQYRQYLTHSAQKLMDMNRAYACQKNCCSPCTVTALDEKTMKVCNKNSCIQKINNVSGLGQGRVYSSSKQNRNTIDQPYNCCAKNNDLFNYYNHIDSKIQGEFIPRLSHPGGGRLLGGGDPDAFNM</sequence>
<organism evidence="1">
    <name type="scientific">viral metagenome</name>
    <dbReference type="NCBI Taxonomy" id="1070528"/>
    <lineage>
        <taxon>unclassified sequences</taxon>
        <taxon>metagenomes</taxon>
        <taxon>organismal metagenomes</taxon>
    </lineage>
</organism>
<reference evidence="1" key="1">
    <citation type="journal article" date="2020" name="Nature">
        <title>Giant virus diversity and host interactions through global metagenomics.</title>
        <authorList>
            <person name="Schulz F."/>
            <person name="Roux S."/>
            <person name="Paez-Espino D."/>
            <person name="Jungbluth S."/>
            <person name="Walsh D.A."/>
            <person name="Denef V.J."/>
            <person name="McMahon K.D."/>
            <person name="Konstantinidis K.T."/>
            <person name="Eloe-Fadrosh E.A."/>
            <person name="Kyrpides N.C."/>
            <person name="Woyke T."/>
        </authorList>
    </citation>
    <scope>NUCLEOTIDE SEQUENCE</scope>
    <source>
        <strain evidence="1">GVMAG-M-3300025138-11</strain>
    </source>
</reference>
<protein>
    <submittedName>
        <fullName evidence="1">Uncharacterized protein</fullName>
    </submittedName>
</protein>
<dbReference type="EMBL" id="MN740277">
    <property type="protein sequence ID" value="QHT97473.1"/>
    <property type="molecule type" value="Genomic_DNA"/>
</dbReference>